<dbReference type="AlphaFoldDB" id="A0A0A9WDJ9"/>
<feature type="coiled-coil region" evidence="1">
    <location>
        <begin position="45"/>
        <end position="135"/>
    </location>
</feature>
<reference evidence="2" key="2">
    <citation type="submission" date="2014-07" db="EMBL/GenBank/DDBJ databases">
        <authorList>
            <person name="Hull J."/>
        </authorList>
    </citation>
    <scope>NUCLEOTIDE SEQUENCE</scope>
</reference>
<dbReference type="PANTHER" id="PTHR34649:SF1">
    <property type="entry name" value="CILIA- AND FLAGELLA-ASSOCIATED PROTEIN 99"/>
    <property type="match status" value="1"/>
</dbReference>
<sequence length="307" mass="36392">MVLPIKSKPTNASVLRDASILLKEDQKHQQKILELLSLPRSYLDYEKYLDELRDTQEKEALLELEKKRLSGQLSYEEAILAKKRVLEENAKKREEYLEEKAAMEEELQAFREQELSRVKNMIKDVQQQHEKAKVMQQVAVKTRQKAARAMSKDLKEMMQKSMKEREIEIEKKIATIREFKILQQIKKEELNSREEKMIKLIGVSMEELKARLTLYKRHMREEVMKKKTKILRQKCRTEMIKTAAANFIKEVKNCQKEKRNLENPRGSEDNFASSWSDRKLNKIQAGEKVEDEQLTILRAKLEQARMK</sequence>
<organism evidence="2">
    <name type="scientific">Lygus hesperus</name>
    <name type="common">Western plant bug</name>
    <dbReference type="NCBI Taxonomy" id="30085"/>
    <lineage>
        <taxon>Eukaryota</taxon>
        <taxon>Metazoa</taxon>
        <taxon>Ecdysozoa</taxon>
        <taxon>Arthropoda</taxon>
        <taxon>Hexapoda</taxon>
        <taxon>Insecta</taxon>
        <taxon>Pterygota</taxon>
        <taxon>Neoptera</taxon>
        <taxon>Paraneoptera</taxon>
        <taxon>Hemiptera</taxon>
        <taxon>Heteroptera</taxon>
        <taxon>Panheteroptera</taxon>
        <taxon>Cimicomorpha</taxon>
        <taxon>Miridae</taxon>
        <taxon>Mirini</taxon>
        <taxon>Lygus</taxon>
    </lineage>
</organism>
<gene>
    <name evidence="2" type="ORF">CM83_4384</name>
</gene>
<accession>A0A0A9WDJ9</accession>
<name>A0A0A9WDJ9_LYGHE</name>
<evidence type="ECO:0000313" key="2">
    <source>
        <dbReference type="EMBL" id="JAG05869.1"/>
    </source>
</evidence>
<dbReference type="EMBL" id="GBHO01037735">
    <property type="protein sequence ID" value="JAG05869.1"/>
    <property type="molecule type" value="Transcribed_RNA"/>
</dbReference>
<dbReference type="PANTHER" id="PTHR34649">
    <property type="entry name" value="CILIA- AND FLAGELLA-ASSOCIATED PROTEIN 99"/>
    <property type="match status" value="1"/>
</dbReference>
<reference evidence="2" key="1">
    <citation type="journal article" date="2014" name="PLoS ONE">
        <title>Transcriptome-Based Identification of ABC Transporters in the Western Tarnished Plant Bug Lygus hesperus.</title>
        <authorList>
            <person name="Hull J.J."/>
            <person name="Chaney K."/>
            <person name="Geib S.M."/>
            <person name="Fabrick J.A."/>
            <person name="Brent C.S."/>
            <person name="Walsh D."/>
            <person name="Lavine L.C."/>
        </authorList>
    </citation>
    <scope>NUCLEOTIDE SEQUENCE</scope>
</reference>
<dbReference type="InterPro" id="IPR039341">
    <property type="entry name" value="CFAP99"/>
</dbReference>
<feature type="non-terminal residue" evidence="2">
    <location>
        <position position="307"/>
    </location>
</feature>
<keyword evidence="1" id="KW-0175">Coiled coil</keyword>
<evidence type="ECO:0000256" key="1">
    <source>
        <dbReference type="SAM" id="Coils"/>
    </source>
</evidence>
<proteinExistence type="predicted"/>
<protein>
    <submittedName>
        <fullName evidence="2">Uncharacterized protein</fullName>
    </submittedName>
</protein>